<comment type="caution">
    <text evidence="1">The sequence shown here is derived from an EMBL/GenBank/DDBJ whole genome shotgun (WGS) entry which is preliminary data.</text>
</comment>
<dbReference type="PANTHER" id="PTHR36154">
    <property type="entry name" value="DNA-BINDING TRANSCRIPTIONAL ACTIVATOR ALPA"/>
    <property type="match status" value="1"/>
</dbReference>
<proteinExistence type="predicted"/>
<sequence>MVQAILRRPAVETTTGLSRSAIYDRINPKSPYFDPTFPHPIRLGGNSVGWLESEVQDWISGRIEASRQAA</sequence>
<keyword evidence="2" id="KW-1185">Reference proteome</keyword>
<dbReference type="RefSeq" id="WP_203540069.1">
    <property type="nucleotide sequence ID" value="NZ_JAESND010000017.1"/>
</dbReference>
<accession>A0ABS2BQL7</accession>
<name>A0ABS2BQL7_9NEIS</name>
<evidence type="ECO:0000313" key="1">
    <source>
        <dbReference type="EMBL" id="MBM3117888.1"/>
    </source>
</evidence>
<dbReference type="Proteomes" id="UP000809431">
    <property type="component" value="Unassembled WGS sequence"/>
</dbReference>
<dbReference type="Pfam" id="PF05930">
    <property type="entry name" value="Phage_AlpA"/>
    <property type="match status" value="1"/>
</dbReference>
<gene>
    <name evidence="1" type="ORF">JMJ54_18795</name>
</gene>
<protein>
    <submittedName>
        <fullName evidence="1">AlpA family transcriptional regulator</fullName>
    </submittedName>
</protein>
<dbReference type="PANTHER" id="PTHR36154:SF1">
    <property type="entry name" value="DNA-BINDING TRANSCRIPTIONAL ACTIVATOR ALPA"/>
    <property type="match status" value="1"/>
</dbReference>
<evidence type="ECO:0000313" key="2">
    <source>
        <dbReference type="Proteomes" id="UP000809431"/>
    </source>
</evidence>
<dbReference type="Gene3D" id="1.10.238.160">
    <property type="match status" value="1"/>
</dbReference>
<organism evidence="1 2">
    <name type="scientific">Jeongeupia naejangsanensis</name>
    <dbReference type="NCBI Taxonomy" id="613195"/>
    <lineage>
        <taxon>Bacteria</taxon>
        <taxon>Pseudomonadati</taxon>
        <taxon>Pseudomonadota</taxon>
        <taxon>Betaproteobacteria</taxon>
        <taxon>Neisseriales</taxon>
        <taxon>Chitinibacteraceae</taxon>
        <taxon>Jeongeupia</taxon>
    </lineage>
</organism>
<dbReference type="InterPro" id="IPR052931">
    <property type="entry name" value="Prophage_regulatory_activator"/>
</dbReference>
<dbReference type="InterPro" id="IPR010260">
    <property type="entry name" value="AlpA"/>
</dbReference>
<reference evidence="1 2" key="1">
    <citation type="submission" date="2021-01" db="EMBL/GenBank/DDBJ databases">
        <title>Draft Genome Sequence and Polyhydroxyalkanoate Biosynthetic Potential of Jeongeupia naejangsanensis Type Strain DSM 24253.</title>
        <authorList>
            <person name="Turrini P."/>
            <person name="Artuso I."/>
            <person name="Lugli G.A."/>
            <person name="Frangipani E."/>
            <person name="Ventura M."/>
            <person name="Visca P."/>
        </authorList>
    </citation>
    <scope>NUCLEOTIDE SEQUENCE [LARGE SCALE GENOMIC DNA]</scope>
    <source>
        <strain evidence="1 2">DSM 24253</strain>
    </source>
</reference>
<dbReference type="EMBL" id="JAESND010000017">
    <property type="protein sequence ID" value="MBM3117888.1"/>
    <property type="molecule type" value="Genomic_DNA"/>
</dbReference>